<comment type="caution">
    <text evidence="9">The sequence shown here is derived from an EMBL/GenBank/DDBJ whole genome shotgun (WGS) entry which is preliminary data.</text>
</comment>
<protein>
    <recommendedName>
        <fullName evidence="4">Calmodulin-lysine N-methyltransferase</fullName>
        <ecNumber evidence="3">2.1.1.60</ecNumber>
    </recommendedName>
</protein>
<evidence type="ECO:0000256" key="4">
    <source>
        <dbReference type="ARBA" id="ARBA00020594"/>
    </source>
</evidence>
<keyword evidence="10" id="KW-1185">Reference proteome</keyword>
<dbReference type="AlphaFoldDB" id="A0A8K1CMG4"/>
<evidence type="ECO:0000256" key="1">
    <source>
        <dbReference type="ARBA" id="ARBA00004123"/>
    </source>
</evidence>
<dbReference type="PANTHER" id="PTHR13539:SF3">
    <property type="entry name" value="CALMODULIN-LYSINE N-METHYLTRANSFERASE"/>
    <property type="match status" value="1"/>
</dbReference>
<evidence type="ECO:0000256" key="3">
    <source>
        <dbReference type="ARBA" id="ARBA00011914"/>
    </source>
</evidence>
<evidence type="ECO:0000256" key="5">
    <source>
        <dbReference type="ARBA" id="ARBA00022490"/>
    </source>
</evidence>
<dbReference type="Proteomes" id="UP000794436">
    <property type="component" value="Unassembled WGS sequence"/>
</dbReference>
<dbReference type="Gene3D" id="3.40.50.150">
    <property type="entry name" value="Vaccinia Virus protein VP39"/>
    <property type="match status" value="1"/>
</dbReference>
<keyword evidence="5" id="KW-0963">Cytoplasm</keyword>
<dbReference type="EC" id="2.1.1.60" evidence="3"/>
<comment type="subcellular location">
    <subcellularLocation>
        <location evidence="2">Cytoplasm</location>
    </subcellularLocation>
    <subcellularLocation>
        <location evidence="1">Nucleus</location>
    </subcellularLocation>
</comment>
<evidence type="ECO:0000256" key="7">
    <source>
        <dbReference type="ARBA" id="ARBA00022679"/>
    </source>
</evidence>
<evidence type="ECO:0000256" key="2">
    <source>
        <dbReference type="ARBA" id="ARBA00004496"/>
    </source>
</evidence>
<evidence type="ECO:0000256" key="8">
    <source>
        <dbReference type="ARBA" id="ARBA00023242"/>
    </source>
</evidence>
<dbReference type="GO" id="GO:0005634">
    <property type="term" value="C:nucleus"/>
    <property type="evidence" value="ECO:0007669"/>
    <property type="project" value="UniProtKB-SubCell"/>
</dbReference>
<dbReference type="OrthoDB" id="413520at2759"/>
<sequence length="340" mass="38212">MQVAVGGGDAKTQRHWRVLRNALLSKSRDVTTDTTDSSLATEFFPVFASRRVQNDATLHHPAADNFEWVVHDLAMPRAATPGKSVIKQVLVHEKQKHQKLSLVELFSHKVNQGVDNTGNIRTWPSEPVLLSYLLKTRQCQVLAEAKKARINCCELGSGMAGVSSLGLLAHYGEYLDRLLITDGNPLCVENLRLCLDENQSRGVFATTTPPHVKTDLLRWDRSATFDTHLRHQFDLLVASDCLFFEEFHVDLAHTIKQLLRPDTGRCFLMQPSRNGSMERFCAIAEQQFGLHVLISRDYDDAIAQQHTEYLCTRADYVADVHFPVLLTVRAPSMPPDLSAL</sequence>
<proteinExistence type="predicted"/>
<evidence type="ECO:0000313" key="10">
    <source>
        <dbReference type="Proteomes" id="UP000794436"/>
    </source>
</evidence>
<dbReference type="GO" id="GO:0018025">
    <property type="term" value="F:calmodulin-lysine N-methyltransferase activity"/>
    <property type="evidence" value="ECO:0007669"/>
    <property type="project" value="UniProtKB-EC"/>
</dbReference>
<accession>A0A8K1CMG4</accession>
<evidence type="ECO:0000256" key="6">
    <source>
        <dbReference type="ARBA" id="ARBA00022603"/>
    </source>
</evidence>
<dbReference type="SUPFAM" id="SSF53335">
    <property type="entry name" value="S-adenosyl-L-methionine-dependent methyltransferases"/>
    <property type="match status" value="1"/>
</dbReference>
<keyword evidence="7" id="KW-0808">Transferase</keyword>
<organism evidence="9 10">
    <name type="scientific">Pythium oligandrum</name>
    <name type="common">Mycoparasitic fungus</name>
    <dbReference type="NCBI Taxonomy" id="41045"/>
    <lineage>
        <taxon>Eukaryota</taxon>
        <taxon>Sar</taxon>
        <taxon>Stramenopiles</taxon>
        <taxon>Oomycota</taxon>
        <taxon>Peronosporomycetes</taxon>
        <taxon>Pythiales</taxon>
        <taxon>Pythiaceae</taxon>
        <taxon>Pythium</taxon>
    </lineage>
</organism>
<dbReference type="InterPro" id="IPR025800">
    <property type="entry name" value="CaM-Lys-N-MeTrfase"/>
</dbReference>
<dbReference type="InterPro" id="IPR029063">
    <property type="entry name" value="SAM-dependent_MTases_sf"/>
</dbReference>
<dbReference type="InterPro" id="IPR019410">
    <property type="entry name" value="Methyltransf_16"/>
</dbReference>
<keyword evidence="6" id="KW-0489">Methyltransferase</keyword>
<gene>
    <name evidence="9" type="ORF">Poli38472_009219</name>
</gene>
<evidence type="ECO:0000313" key="9">
    <source>
        <dbReference type="EMBL" id="TMW65052.1"/>
    </source>
</evidence>
<name>A0A8K1CMG4_PYTOL</name>
<dbReference type="PANTHER" id="PTHR13539">
    <property type="entry name" value="CALMODULIN-LYSINE N-METHYLTRANSFERASE"/>
    <property type="match status" value="1"/>
</dbReference>
<keyword evidence="8" id="KW-0539">Nucleus</keyword>
<dbReference type="EMBL" id="SPLM01000038">
    <property type="protein sequence ID" value="TMW65052.1"/>
    <property type="molecule type" value="Genomic_DNA"/>
</dbReference>
<dbReference type="Pfam" id="PF10294">
    <property type="entry name" value="Methyltransf_16"/>
    <property type="match status" value="1"/>
</dbReference>
<reference evidence="9" key="1">
    <citation type="submission" date="2019-03" db="EMBL/GenBank/DDBJ databases">
        <title>Long read genome sequence of the mycoparasitic Pythium oligandrum ATCC 38472 isolated from sugarbeet rhizosphere.</title>
        <authorList>
            <person name="Gaulin E."/>
        </authorList>
    </citation>
    <scope>NUCLEOTIDE SEQUENCE</scope>
    <source>
        <strain evidence="9">ATCC 38472_TT</strain>
    </source>
</reference>
<dbReference type="GO" id="GO:0005737">
    <property type="term" value="C:cytoplasm"/>
    <property type="evidence" value="ECO:0007669"/>
    <property type="project" value="UniProtKB-SubCell"/>
</dbReference>
<dbReference type="GO" id="GO:0032259">
    <property type="term" value="P:methylation"/>
    <property type="evidence" value="ECO:0007669"/>
    <property type="project" value="UniProtKB-KW"/>
</dbReference>